<dbReference type="EMBL" id="PYAS01000032">
    <property type="protein sequence ID" value="PSL18246.1"/>
    <property type="molecule type" value="Genomic_DNA"/>
</dbReference>
<gene>
    <name evidence="2" type="ORF">CLV60_13226</name>
</gene>
<feature type="domain" description="HTH cro/C1-type" evidence="1">
    <location>
        <begin position="11"/>
        <end position="67"/>
    </location>
</feature>
<keyword evidence="3" id="KW-1185">Reference proteome</keyword>
<dbReference type="AlphaFoldDB" id="A0A2P8F940"/>
<dbReference type="Gene3D" id="1.10.260.40">
    <property type="entry name" value="lambda repressor-like DNA-binding domains"/>
    <property type="match status" value="1"/>
</dbReference>
<dbReference type="PROSITE" id="PS50943">
    <property type="entry name" value="HTH_CROC1"/>
    <property type="match status" value="1"/>
</dbReference>
<name>A0A2P8F940_9BACT</name>
<evidence type="ECO:0000313" key="3">
    <source>
        <dbReference type="Proteomes" id="UP000241964"/>
    </source>
</evidence>
<dbReference type="InterPro" id="IPR010982">
    <property type="entry name" value="Lambda_DNA-bd_dom_sf"/>
</dbReference>
<dbReference type="OrthoDB" id="1692255at2"/>
<dbReference type="RefSeq" id="WP_106599770.1">
    <property type="nucleotide sequence ID" value="NZ_PYAS01000032.1"/>
</dbReference>
<dbReference type="SMART" id="SM00530">
    <property type="entry name" value="HTH_XRE"/>
    <property type="match status" value="1"/>
</dbReference>
<reference evidence="2 3" key="1">
    <citation type="submission" date="2018-03" db="EMBL/GenBank/DDBJ databases">
        <title>Genomic Encyclopedia of Archaeal and Bacterial Type Strains, Phase II (KMG-II): from individual species to whole genera.</title>
        <authorList>
            <person name="Goeker M."/>
        </authorList>
    </citation>
    <scope>NUCLEOTIDE SEQUENCE [LARGE SCALE GENOMIC DNA]</scope>
    <source>
        <strain evidence="2 3">DSM 29057</strain>
    </source>
</reference>
<evidence type="ECO:0000259" key="1">
    <source>
        <dbReference type="PROSITE" id="PS50943"/>
    </source>
</evidence>
<evidence type="ECO:0000313" key="2">
    <source>
        <dbReference type="EMBL" id="PSL18246.1"/>
    </source>
</evidence>
<dbReference type="CDD" id="cd00093">
    <property type="entry name" value="HTH_XRE"/>
    <property type="match status" value="1"/>
</dbReference>
<sequence>MHPVQTIVDQVKILRQAAGISQKEMAGKINLDVTNYRKLEAGKRKRLDLHQLLVIADALKAAPEQTLVPITQNRAWPAQPGIALTESMDFITEEYHYQEVISLLRSIIEKQHNIIAELNKLSNNSQGYKT</sequence>
<comment type="caution">
    <text evidence="2">The sequence shown here is derived from an EMBL/GenBank/DDBJ whole genome shotgun (WGS) entry which is preliminary data.</text>
</comment>
<organism evidence="2 3">
    <name type="scientific">Dyadobacter jiangsuensis</name>
    <dbReference type="NCBI Taxonomy" id="1591085"/>
    <lineage>
        <taxon>Bacteria</taxon>
        <taxon>Pseudomonadati</taxon>
        <taxon>Bacteroidota</taxon>
        <taxon>Cytophagia</taxon>
        <taxon>Cytophagales</taxon>
        <taxon>Spirosomataceae</taxon>
        <taxon>Dyadobacter</taxon>
    </lineage>
</organism>
<dbReference type="InterPro" id="IPR001387">
    <property type="entry name" value="Cro/C1-type_HTH"/>
</dbReference>
<dbReference type="Pfam" id="PF13560">
    <property type="entry name" value="HTH_31"/>
    <property type="match status" value="1"/>
</dbReference>
<proteinExistence type="predicted"/>
<accession>A0A2P8F940</accession>
<protein>
    <submittedName>
        <fullName evidence="2">Helix-turn-helix protein</fullName>
    </submittedName>
</protein>
<dbReference type="GO" id="GO:0003677">
    <property type="term" value="F:DNA binding"/>
    <property type="evidence" value="ECO:0007669"/>
    <property type="project" value="InterPro"/>
</dbReference>
<dbReference type="Proteomes" id="UP000241964">
    <property type="component" value="Unassembled WGS sequence"/>
</dbReference>
<dbReference type="SUPFAM" id="SSF47413">
    <property type="entry name" value="lambda repressor-like DNA-binding domains"/>
    <property type="match status" value="1"/>
</dbReference>